<dbReference type="OrthoDB" id="9800643at2"/>
<dbReference type="InterPro" id="IPR029063">
    <property type="entry name" value="SAM-dependent_MTases_sf"/>
</dbReference>
<feature type="binding site" evidence="4">
    <location>
        <position position="167"/>
    </location>
    <ligand>
        <name>S-adenosyl-L-methionine</name>
        <dbReference type="ChEBI" id="CHEBI:59789"/>
    </ligand>
</feature>
<reference evidence="7 9" key="1">
    <citation type="submission" date="2019-12" db="EMBL/GenBank/DDBJ databases">
        <title>Genomic-based taxomic classification of the family Erythrobacteraceae.</title>
        <authorList>
            <person name="Xu L."/>
        </authorList>
    </citation>
    <scope>NUCLEOTIDE SEQUENCE [LARGE SCALE GENOMIC DNA]</scope>
    <source>
        <strain evidence="7 9">JCM 16677</strain>
    </source>
</reference>
<dbReference type="GO" id="GO:0102559">
    <property type="term" value="F:peptide chain release factor N(5)-glutamine methyltransferase activity"/>
    <property type="evidence" value="ECO:0007669"/>
    <property type="project" value="UniProtKB-EC"/>
</dbReference>
<accession>A0A845AKB9</accession>
<evidence type="ECO:0000256" key="1">
    <source>
        <dbReference type="ARBA" id="ARBA00022603"/>
    </source>
</evidence>
<dbReference type="CDD" id="cd02440">
    <property type="entry name" value="AdoMet_MTases"/>
    <property type="match status" value="1"/>
</dbReference>
<dbReference type="EMBL" id="WTYE01000001">
    <property type="protein sequence ID" value="MXP30710.1"/>
    <property type="molecule type" value="Genomic_DNA"/>
</dbReference>
<protein>
    <recommendedName>
        <fullName evidence="4">Release factor glutamine methyltransferase</fullName>
        <shortName evidence="4">RF MTase</shortName>
        <ecNumber evidence="4">2.1.1.297</ecNumber>
    </recommendedName>
    <alternativeName>
        <fullName evidence="4">N5-glutamine methyltransferase PrmC</fullName>
    </alternativeName>
    <alternativeName>
        <fullName evidence="4">Protein-(glutamine-N5) MTase PrmC</fullName>
    </alternativeName>
    <alternativeName>
        <fullName evidence="4">Protein-glutamine N-methyltransferase PrmC</fullName>
    </alternativeName>
</protein>
<keyword evidence="9" id="KW-1185">Reference proteome</keyword>
<dbReference type="PANTHER" id="PTHR18895">
    <property type="entry name" value="HEMK METHYLTRANSFERASE"/>
    <property type="match status" value="1"/>
</dbReference>
<keyword evidence="2 4" id="KW-0808">Transferase</keyword>
<feature type="domain" description="Methyltransferase" evidence="5">
    <location>
        <begin position="109"/>
        <end position="254"/>
    </location>
</feature>
<comment type="catalytic activity">
    <reaction evidence="4">
        <text>L-glutaminyl-[peptide chain release factor] + S-adenosyl-L-methionine = N(5)-methyl-L-glutaminyl-[peptide chain release factor] + S-adenosyl-L-homocysteine + H(+)</text>
        <dbReference type="Rhea" id="RHEA:42896"/>
        <dbReference type="Rhea" id="RHEA-COMP:10271"/>
        <dbReference type="Rhea" id="RHEA-COMP:10272"/>
        <dbReference type="ChEBI" id="CHEBI:15378"/>
        <dbReference type="ChEBI" id="CHEBI:30011"/>
        <dbReference type="ChEBI" id="CHEBI:57856"/>
        <dbReference type="ChEBI" id="CHEBI:59789"/>
        <dbReference type="ChEBI" id="CHEBI:61891"/>
        <dbReference type="EC" id="2.1.1.297"/>
    </reaction>
</comment>
<dbReference type="PANTHER" id="PTHR18895:SF74">
    <property type="entry name" value="MTRF1L RELEASE FACTOR GLUTAMINE METHYLTRANSFERASE"/>
    <property type="match status" value="1"/>
</dbReference>
<name>A0A845AKB9_9SPHN</name>
<comment type="function">
    <text evidence="4">Methylates the class 1 translation termination release factors RF1/PrfA and RF2/PrfB on the glutamine residue of the universally conserved GGQ motif.</text>
</comment>
<gene>
    <name evidence="4 7" type="primary">prmC</name>
    <name evidence="7" type="ORF">GRI94_02615</name>
    <name evidence="8" type="ORF">GRI94_16705</name>
</gene>
<evidence type="ECO:0000313" key="9">
    <source>
        <dbReference type="Proteomes" id="UP000446786"/>
    </source>
</evidence>
<keyword evidence="1 4" id="KW-0489">Methyltransferase</keyword>
<comment type="similarity">
    <text evidence="4">Belongs to the protein N5-glutamine methyltransferase family. PrmC subfamily.</text>
</comment>
<dbReference type="EMBL" id="WTYE01000001">
    <property type="protein sequence ID" value="MXP33470.1"/>
    <property type="molecule type" value="Genomic_DNA"/>
</dbReference>
<comment type="caution">
    <text evidence="7">The sequence shown here is derived from an EMBL/GenBank/DDBJ whole genome shotgun (WGS) entry which is preliminary data.</text>
</comment>
<dbReference type="NCBIfam" id="TIGR00536">
    <property type="entry name" value="hemK_fam"/>
    <property type="match status" value="1"/>
</dbReference>
<evidence type="ECO:0000256" key="4">
    <source>
        <dbReference type="HAMAP-Rule" id="MF_02126"/>
    </source>
</evidence>
<dbReference type="Proteomes" id="UP000446786">
    <property type="component" value="Unassembled WGS sequence"/>
</dbReference>
<evidence type="ECO:0000259" key="5">
    <source>
        <dbReference type="Pfam" id="PF13847"/>
    </source>
</evidence>
<feature type="binding site" evidence="4">
    <location>
        <position position="185"/>
    </location>
    <ligand>
        <name>S-adenosyl-L-methionine</name>
        <dbReference type="ChEBI" id="CHEBI:59789"/>
    </ligand>
</feature>
<dbReference type="Gene3D" id="1.10.8.10">
    <property type="entry name" value="DNA helicase RuvA subunit, C-terminal domain"/>
    <property type="match status" value="1"/>
</dbReference>
<keyword evidence="3 4" id="KW-0949">S-adenosyl-L-methionine</keyword>
<feature type="binding site" evidence="4">
    <location>
        <begin position="185"/>
        <end position="188"/>
    </location>
    <ligand>
        <name>substrate</name>
    </ligand>
</feature>
<sequence length="279" mass="29960">MNNVASALRAATARLEQVSDTARLDAEYLMAHALGVTRSSMLLGHQQVPEPLAYSGLVDRRLSYEPLAYITGEQDFYGRSFIVSPDVLIPRSDSEQVVEAALGYMALDARILDCGTGSGALLVTLLAERSGTTGAGIDAAFAALPVAAANAARLGVADRARILRRDWTDPDWAEDLGRFDLIIANPPYIGTGAKLDRSVRAFEPANALFAGEDGLAEYRRLIPQCRELLNPDGVLVLEIGYQQSAAVAAIAQENGAKSELKHDLAGRPRAMILRWGLAK</sequence>
<dbReference type="AlphaFoldDB" id="A0A845AKB9"/>
<dbReference type="Pfam" id="PF13847">
    <property type="entry name" value="Methyltransf_31"/>
    <property type="match status" value="1"/>
</dbReference>
<dbReference type="InterPro" id="IPR002052">
    <property type="entry name" value="DNA_methylase_N6_adenine_CS"/>
</dbReference>
<dbReference type="NCBIfam" id="TIGR03534">
    <property type="entry name" value="RF_mod_PrmC"/>
    <property type="match status" value="1"/>
</dbReference>
<evidence type="ECO:0000313" key="7">
    <source>
        <dbReference type="EMBL" id="MXP30710.1"/>
    </source>
</evidence>
<dbReference type="Pfam" id="PF17827">
    <property type="entry name" value="PrmC_N"/>
    <property type="match status" value="1"/>
</dbReference>
<dbReference type="HAMAP" id="MF_02126">
    <property type="entry name" value="RF_methyltr_PrmC"/>
    <property type="match status" value="1"/>
</dbReference>
<dbReference type="Gene3D" id="3.40.50.150">
    <property type="entry name" value="Vaccinia Virus protein VP39"/>
    <property type="match status" value="1"/>
</dbReference>
<proteinExistence type="inferred from homology"/>
<feature type="binding site" evidence="4">
    <location>
        <position position="138"/>
    </location>
    <ligand>
        <name>S-adenosyl-L-methionine</name>
        <dbReference type="ChEBI" id="CHEBI:59789"/>
    </ligand>
</feature>
<dbReference type="InterPro" id="IPR040758">
    <property type="entry name" value="PrmC_N"/>
</dbReference>
<feature type="binding site" evidence="4">
    <location>
        <begin position="115"/>
        <end position="119"/>
    </location>
    <ligand>
        <name>S-adenosyl-L-methionine</name>
        <dbReference type="ChEBI" id="CHEBI:59789"/>
    </ligand>
</feature>
<evidence type="ECO:0000259" key="6">
    <source>
        <dbReference type="Pfam" id="PF17827"/>
    </source>
</evidence>
<dbReference type="GO" id="GO:0032259">
    <property type="term" value="P:methylation"/>
    <property type="evidence" value="ECO:0007669"/>
    <property type="project" value="UniProtKB-KW"/>
</dbReference>
<dbReference type="RefSeq" id="WP_160778226.1">
    <property type="nucleotide sequence ID" value="NZ_BAAAZF010000001.1"/>
</dbReference>
<dbReference type="EC" id="2.1.1.297" evidence="4"/>
<dbReference type="SUPFAM" id="SSF53335">
    <property type="entry name" value="S-adenosyl-L-methionine-dependent methyltransferases"/>
    <property type="match status" value="1"/>
</dbReference>
<organism evidence="7 9">
    <name type="scientific">Parerythrobacter jejuensis</name>
    <dbReference type="NCBI Taxonomy" id="795812"/>
    <lineage>
        <taxon>Bacteria</taxon>
        <taxon>Pseudomonadati</taxon>
        <taxon>Pseudomonadota</taxon>
        <taxon>Alphaproteobacteria</taxon>
        <taxon>Sphingomonadales</taxon>
        <taxon>Erythrobacteraceae</taxon>
        <taxon>Parerythrobacter</taxon>
    </lineage>
</organism>
<dbReference type="InterPro" id="IPR025714">
    <property type="entry name" value="Methyltranfer_dom"/>
</dbReference>
<evidence type="ECO:0000313" key="8">
    <source>
        <dbReference type="EMBL" id="MXP33470.1"/>
    </source>
</evidence>
<dbReference type="PROSITE" id="PS00092">
    <property type="entry name" value="N6_MTASE"/>
    <property type="match status" value="1"/>
</dbReference>
<dbReference type="InterPro" id="IPR004556">
    <property type="entry name" value="HemK-like"/>
</dbReference>
<evidence type="ECO:0000256" key="3">
    <source>
        <dbReference type="ARBA" id="ARBA00022691"/>
    </source>
</evidence>
<feature type="domain" description="Release factor glutamine methyltransferase N-terminal" evidence="6">
    <location>
        <begin position="7"/>
        <end position="72"/>
    </location>
</feature>
<evidence type="ECO:0000256" key="2">
    <source>
        <dbReference type="ARBA" id="ARBA00022679"/>
    </source>
</evidence>
<dbReference type="InterPro" id="IPR050320">
    <property type="entry name" value="N5-glutamine_MTase"/>
</dbReference>
<dbReference type="GO" id="GO:0003676">
    <property type="term" value="F:nucleic acid binding"/>
    <property type="evidence" value="ECO:0007669"/>
    <property type="project" value="InterPro"/>
</dbReference>
<dbReference type="InterPro" id="IPR019874">
    <property type="entry name" value="RF_methyltr_PrmC"/>
</dbReference>